<sequence length="482" mass="51296">MDPTQGFVTEFAGFVDDLTTPEKRNIVALTEIAREAMHNQPQAVPGLAQVIINRVLHADQPLKLPALYLLDSISKLVGEPYKTYFSAALPEVFAVAWRGGETARPALQKLLGTWRGVFPDHVLAMAQAEMQYQDHMQYHGPQGAQTAPHYPAWAAPQQYQGAHGAAQYAAPLPAAAAPQYPPVTQPRYSHQPAPAAQHQHYAAPAPLVPRYKTPPPGMCHPTPRPGSGPTVPLPDLLSSLLAAGVLGGAKAAGVAEAREPSLEFSSEIIKGDASHAVHRLLARTAETKSAFLDVQFLRRARRGGGALRASRLWYVDLDVWLASAAGAGQGAAAGEGQPPQRGDRQPDARVASAAAQQRHSVPVDEDQPACALSGEAFEQVWDEEHQEWRYEGAVRLTGDQALRYGLSPGAIVLFSALGEDGLDGPAEALPAAAAPGAAAKKEDGDEGQLRAKEEGQGSGTKREKPTSTDSPPPDIKRIKLEG</sequence>
<dbReference type="InterPro" id="IPR008942">
    <property type="entry name" value="ENTH_VHS"/>
</dbReference>
<dbReference type="GO" id="GO:0005737">
    <property type="term" value="C:cytoplasm"/>
    <property type="evidence" value="ECO:0007669"/>
    <property type="project" value="TreeGrafter"/>
</dbReference>
<gene>
    <name evidence="3" type="ORF">g.37390</name>
</gene>
<dbReference type="CDD" id="cd16982">
    <property type="entry name" value="CID_Pcf11"/>
    <property type="match status" value="1"/>
</dbReference>
<feature type="domain" description="CID" evidence="2">
    <location>
        <begin position="3"/>
        <end position="134"/>
    </location>
</feature>
<dbReference type="GO" id="GO:0003729">
    <property type="term" value="F:mRNA binding"/>
    <property type="evidence" value="ECO:0007669"/>
    <property type="project" value="InterPro"/>
</dbReference>
<dbReference type="EMBL" id="GDKF01000790">
    <property type="protein sequence ID" value="JAT77832.1"/>
    <property type="molecule type" value="Transcribed_RNA"/>
</dbReference>
<proteinExistence type="predicted"/>
<dbReference type="Gene3D" id="1.25.40.90">
    <property type="match status" value="1"/>
</dbReference>
<organism evidence="3">
    <name type="scientific">Auxenochlorella protothecoides</name>
    <name type="common">Green microalga</name>
    <name type="synonym">Chlorella protothecoides</name>
    <dbReference type="NCBI Taxonomy" id="3075"/>
    <lineage>
        <taxon>Eukaryota</taxon>
        <taxon>Viridiplantae</taxon>
        <taxon>Chlorophyta</taxon>
        <taxon>core chlorophytes</taxon>
        <taxon>Trebouxiophyceae</taxon>
        <taxon>Chlorellales</taxon>
        <taxon>Chlorellaceae</taxon>
        <taxon>Auxenochlorella</taxon>
    </lineage>
</organism>
<evidence type="ECO:0000313" key="3">
    <source>
        <dbReference type="EMBL" id="JAT77832.1"/>
    </source>
</evidence>
<dbReference type="GO" id="GO:0006369">
    <property type="term" value="P:termination of RNA polymerase II transcription"/>
    <property type="evidence" value="ECO:0007669"/>
    <property type="project" value="InterPro"/>
</dbReference>
<dbReference type="GO" id="GO:0005849">
    <property type="term" value="C:mRNA cleavage factor complex"/>
    <property type="evidence" value="ECO:0007669"/>
    <property type="project" value="TreeGrafter"/>
</dbReference>
<dbReference type="PANTHER" id="PTHR15921:SF3">
    <property type="entry name" value="PRE-MRNA CLEAVAGE COMPLEX 2 PROTEIN PCF11"/>
    <property type="match status" value="1"/>
</dbReference>
<reference evidence="3" key="1">
    <citation type="submission" date="2015-08" db="EMBL/GenBank/DDBJ databases">
        <authorList>
            <person name="Babu N.S."/>
            <person name="Beckwith C.J."/>
            <person name="Beseler K.G."/>
            <person name="Brison A."/>
            <person name="Carone J.V."/>
            <person name="Caskin T.P."/>
            <person name="Diamond M."/>
            <person name="Durham M.E."/>
            <person name="Foxe J.M."/>
            <person name="Go M."/>
            <person name="Henderson B.A."/>
            <person name="Jones I.B."/>
            <person name="McGettigan J.A."/>
            <person name="Micheletti S.J."/>
            <person name="Nasrallah M.E."/>
            <person name="Ortiz D."/>
            <person name="Piller C.R."/>
            <person name="Privatt S.R."/>
            <person name="Schneider S.L."/>
            <person name="Sharp S."/>
            <person name="Smith T.C."/>
            <person name="Stanton J.D."/>
            <person name="Ullery H.E."/>
            <person name="Wilson R.J."/>
            <person name="Serrano M.G."/>
            <person name="Buck G."/>
            <person name="Lee V."/>
            <person name="Wang Y."/>
            <person name="Carvalho R."/>
            <person name="Voegtly L."/>
            <person name="Shi R."/>
            <person name="Duckworth R."/>
            <person name="Johnson A."/>
            <person name="Loviza R."/>
            <person name="Walstead R."/>
            <person name="Shah Z."/>
            <person name="Kiflezghi M."/>
            <person name="Wade K."/>
            <person name="Ball S.L."/>
            <person name="Bradley K.W."/>
            <person name="Asai D.J."/>
            <person name="Bowman C.A."/>
            <person name="Russell D.A."/>
            <person name="Pope W.H."/>
            <person name="Jacobs-Sera D."/>
            <person name="Hendrix R.W."/>
            <person name="Hatfull G.F."/>
        </authorList>
    </citation>
    <scope>NUCLEOTIDE SEQUENCE</scope>
</reference>
<dbReference type="Pfam" id="PF23228">
    <property type="entry name" value="zf_PCFS4"/>
    <property type="match status" value="1"/>
</dbReference>
<dbReference type="Pfam" id="PF04818">
    <property type="entry name" value="CID"/>
    <property type="match status" value="1"/>
</dbReference>
<dbReference type="InterPro" id="IPR006569">
    <property type="entry name" value="CID_dom"/>
</dbReference>
<dbReference type="SUPFAM" id="SSF48464">
    <property type="entry name" value="ENTH/VHS domain"/>
    <property type="match status" value="1"/>
</dbReference>
<dbReference type="AlphaFoldDB" id="A0A1D2AF65"/>
<dbReference type="PROSITE" id="PS51391">
    <property type="entry name" value="CID"/>
    <property type="match status" value="1"/>
</dbReference>
<dbReference type="InterPro" id="IPR057242">
    <property type="entry name" value="PCFS4-like"/>
</dbReference>
<evidence type="ECO:0000259" key="2">
    <source>
        <dbReference type="PROSITE" id="PS51391"/>
    </source>
</evidence>
<feature type="compositionally biased region" description="Low complexity" evidence="1">
    <location>
        <begin position="427"/>
        <end position="438"/>
    </location>
</feature>
<dbReference type="InterPro" id="IPR045154">
    <property type="entry name" value="PCF11-like"/>
</dbReference>
<feature type="region of interest" description="Disordered" evidence="1">
    <location>
        <begin position="329"/>
        <end position="368"/>
    </location>
</feature>
<name>A0A1D2AF65_AUXPR</name>
<accession>A0A1D2AF65</accession>
<feature type="compositionally biased region" description="Basic and acidic residues" evidence="1">
    <location>
        <begin position="439"/>
        <end position="466"/>
    </location>
</feature>
<dbReference type="SMART" id="SM00582">
    <property type="entry name" value="RPR"/>
    <property type="match status" value="1"/>
</dbReference>
<feature type="region of interest" description="Disordered" evidence="1">
    <location>
        <begin position="427"/>
        <end position="482"/>
    </location>
</feature>
<dbReference type="GO" id="GO:0031124">
    <property type="term" value="P:mRNA 3'-end processing"/>
    <property type="evidence" value="ECO:0007669"/>
    <property type="project" value="InterPro"/>
</dbReference>
<protein>
    <recommendedName>
        <fullName evidence="2">CID domain-containing protein</fullName>
    </recommendedName>
</protein>
<dbReference type="GO" id="GO:0000993">
    <property type="term" value="F:RNA polymerase II complex binding"/>
    <property type="evidence" value="ECO:0007669"/>
    <property type="project" value="InterPro"/>
</dbReference>
<dbReference type="InterPro" id="IPR047415">
    <property type="entry name" value="Pcf11_CID"/>
</dbReference>
<evidence type="ECO:0000256" key="1">
    <source>
        <dbReference type="SAM" id="MobiDB-lite"/>
    </source>
</evidence>
<dbReference type="PANTHER" id="PTHR15921">
    <property type="entry name" value="PRE-MRNA CLEAVAGE COMPLEX II"/>
    <property type="match status" value="1"/>
</dbReference>